<evidence type="ECO:0000313" key="2">
    <source>
        <dbReference type="EMBL" id="KAK5977092.1"/>
    </source>
</evidence>
<organism evidence="2 3">
    <name type="scientific">Trichostrongylus colubriformis</name>
    <name type="common">Black scour worm</name>
    <dbReference type="NCBI Taxonomy" id="6319"/>
    <lineage>
        <taxon>Eukaryota</taxon>
        <taxon>Metazoa</taxon>
        <taxon>Ecdysozoa</taxon>
        <taxon>Nematoda</taxon>
        <taxon>Chromadorea</taxon>
        <taxon>Rhabditida</taxon>
        <taxon>Rhabditina</taxon>
        <taxon>Rhabditomorpha</taxon>
        <taxon>Strongyloidea</taxon>
        <taxon>Trichostrongylidae</taxon>
        <taxon>Trichostrongylus</taxon>
    </lineage>
</organism>
<comment type="caution">
    <text evidence="2">The sequence shown here is derived from an EMBL/GenBank/DDBJ whole genome shotgun (WGS) entry which is preliminary data.</text>
</comment>
<reference evidence="2 3" key="1">
    <citation type="submission" date="2019-10" db="EMBL/GenBank/DDBJ databases">
        <title>Assembly and Annotation for the nematode Trichostrongylus colubriformis.</title>
        <authorList>
            <person name="Martin J."/>
        </authorList>
    </citation>
    <scope>NUCLEOTIDE SEQUENCE [LARGE SCALE GENOMIC DNA]</scope>
    <source>
        <strain evidence="2">G859</strain>
        <tissue evidence="2">Whole worm</tissue>
    </source>
</reference>
<feature type="non-terminal residue" evidence="2">
    <location>
        <position position="1"/>
    </location>
</feature>
<protein>
    <submittedName>
        <fullName evidence="2">Uncharacterized protein</fullName>
    </submittedName>
</protein>
<feature type="compositionally biased region" description="Low complexity" evidence="1">
    <location>
        <begin position="132"/>
        <end position="154"/>
    </location>
</feature>
<dbReference type="EMBL" id="WIXE01011048">
    <property type="protein sequence ID" value="KAK5977092.1"/>
    <property type="molecule type" value="Genomic_DNA"/>
</dbReference>
<keyword evidence="3" id="KW-1185">Reference proteome</keyword>
<evidence type="ECO:0000313" key="3">
    <source>
        <dbReference type="Proteomes" id="UP001331761"/>
    </source>
</evidence>
<gene>
    <name evidence="2" type="ORF">GCK32_014129</name>
</gene>
<dbReference type="Proteomes" id="UP001331761">
    <property type="component" value="Unassembled WGS sequence"/>
</dbReference>
<dbReference type="AlphaFoldDB" id="A0AAN8FE93"/>
<name>A0AAN8FE93_TRICO</name>
<proteinExistence type="predicted"/>
<sequence>EGPKIDEDAKFFSFPHLQVTMESRRLSNSTPFLYSTSTHYPQTHPIEVITFKHFSFGNLGDVNEETGNVIENDESSIGENAGVETATEGKSFVYHTSSLNPPVESLETSTFEHFSFGNGPPMTPFVPPPRSGTPGATASFPTTTTTARSTFTPRDLNRHTTPFQYHTSTINTPLEPAEAVSFEHFSSGNVGEALSDPANDVELLTSKEDIIRRLKEVLDEAPTSSSLQLAKQLAAVLHGLLQAMREERR</sequence>
<accession>A0AAN8FE93</accession>
<evidence type="ECO:0000256" key="1">
    <source>
        <dbReference type="SAM" id="MobiDB-lite"/>
    </source>
</evidence>
<feature type="region of interest" description="Disordered" evidence="1">
    <location>
        <begin position="131"/>
        <end position="160"/>
    </location>
</feature>